<dbReference type="PROSITE" id="PS01358">
    <property type="entry name" value="ZF_RANBP2_1"/>
    <property type="match status" value="1"/>
</dbReference>
<protein>
    <recommendedName>
        <fullName evidence="6">RanBP2-type domain-containing protein</fullName>
    </recommendedName>
</protein>
<gene>
    <name evidence="7" type="ORF">JRO89_XS02G0258900</name>
</gene>
<dbReference type="EMBL" id="JAFEMO010000002">
    <property type="protein sequence ID" value="KAH7575951.1"/>
    <property type="molecule type" value="Genomic_DNA"/>
</dbReference>
<reference evidence="7 8" key="1">
    <citation type="submission" date="2021-02" db="EMBL/GenBank/DDBJ databases">
        <title>Plant Genome Project.</title>
        <authorList>
            <person name="Zhang R.-G."/>
        </authorList>
    </citation>
    <scope>NUCLEOTIDE SEQUENCE [LARGE SCALE GENOMIC DNA]</scope>
    <source>
        <tissue evidence="7">Leaves</tissue>
    </source>
</reference>
<comment type="caution">
    <text evidence="7">The sequence shown here is derived from an EMBL/GenBank/DDBJ whole genome shotgun (WGS) entry which is preliminary data.</text>
</comment>
<dbReference type="Proteomes" id="UP000827721">
    <property type="component" value="Unassembled WGS sequence"/>
</dbReference>
<evidence type="ECO:0000313" key="8">
    <source>
        <dbReference type="Proteomes" id="UP000827721"/>
    </source>
</evidence>
<keyword evidence="8" id="KW-1185">Reference proteome</keyword>
<name>A0ABQ8IH87_9ROSI</name>
<dbReference type="InterPro" id="IPR036443">
    <property type="entry name" value="Znf_RanBP2_sf"/>
</dbReference>
<organism evidence="7 8">
    <name type="scientific">Xanthoceras sorbifolium</name>
    <dbReference type="NCBI Taxonomy" id="99658"/>
    <lineage>
        <taxon>Eukaryota</taxon>
        <taxon>Viridiplantae</taxon>
        <taxon>Streptophyta</taxon>
        <taxon>Embryophyta</taxon>
        <taxon>Tracheophyta</taxon>
        <taxon>Spermatophyta</taxon>
        <taxon>Magnoliopsida</taxon>
        <taxon>eudicotyledons</taxon>
        <taxon>Gunneridae</taxon>
        <taxon>Pentapetalae</taxon>
        <taxon>rosids</taxon>
        <taxon>malvids</taxon>
        <taxon>Sapindales</taxon>
        <taxon>Sapindaceae</taxon>
        <taxon>Xanthoceroideae</taxon>
        <taxon>Xanthoceras</taxon>
    </lineage>
</organism>
<keyword evidence="2 4" id="KW-0863">Zinc-finger</keyword>
<proteinExistence type="predicted"/>
<sequence length="403" mass="43501">MDLGARRYTRNDILRDICCLIAPPIYSFIYKIVEVEHTDQLQLNDIQVDPSNTPTDQIGKVEDTKTSQLSNIYDVEPSNSQSNEVQQIPNTLRNTCAQSNDQGQVDPSNTRIAHIGNAEDTNPSPLSNTCEPSDTPIKDFVPSRSHSDEVQQVPNMLRKRRNTFKQSDQGEENKLNFRRRDWCQRCGEPRTGYHKGSFGGRISGSGPDVRPGDWYCMNCAAHNLACRSSCFKCGASNDEPGSDMPKIRGFGFGSGSSGRKSGDWISTRFHGSAWNNSTLLERAEAGRLIACSTISLKISKTDSVAKIGTTLEEHCSTCHEEEDDNTYGIETAVSAVADKGETATGVDSGETAAGLGKAETTAGGDSGETATGLGSGETAGAVREEDDPAGVESRSSSYCMITG</sequence>
<dbReference type="PROSITE" id="PS50199">
    <property type="entry name" value="ZF_RANBP2_2"/>
    <property type="match status" value="1"/>
</dbReference>
<evidence type="ECO:0000256" key="4">
    <source>
        <dbReference type="PROSITE-ProRule" id="PRU00322"/>
    </source>
</evidence>
<feature type="compositionally biased region" description="Polar residues" evidence="5">
    <location>
        <begin position="393"/>
        <end position="403"/>
    </location>
</feature>
<evidence type="ECO:0000259" key="6">
    <source>
        <dbReference type="PROSITE" id="PS50199"/>
    </source>
</evidence>
<keyword evidence="3" id="KW-0862">Zinc</keyword>
<accession>A0ABQ8IH87</accession>
<evidence type="ECO:0000256" key="1">
    <source>
        <dbReference type="ARBA" id="ARBA00022723"/>
    </source>
</evidence>
<dbReference type="InterPro" id="IPR001876">
    <property type="entry name" value="Znf_RanBP2"/>
</dbReference>
<evidence type="ECO:0000256" key="3">
    <source>
        <dbReference type="ARBA" id="ARBA00022833"/>
    </source>
</evidence>
<dbReference type="Gene3D" id="4.10.1060.10">
    <property type="entry name" value="Zinc finger, RanBP2-type"/>
    <property type="match status" value="1"/>
</dbReference>
<dbReference type="SUPFAM" id="SSF90209">
    <property type="entry name" value="Ran binding protein zinc finger-like"/>
    <property type="match status" value="1"/>
</dbReference>
<evidence type="ECO:0000313" key="7">
    <source>
        <dbReference type="EMBL" id="KAH7575951.1"/>
    </source>
</evidence>
<feature type="domain" description="RanBP2-type" evidence="6">
    <location>
        <begin position="210"/>
        <end position="239"/>
    </location>
</feature>
<feature type="region of interest" description="Disordered" evidence="5">
    <location>
        <begin position="341"/>
        <end position="403"/>
    </location>
</feature>
<keyword evidence="1" id="KW-0479">Metal-binding</keyword>
<evidence type="ECO:0000256" key="2">
    <source>
        <dbReference type="ARBA" id="ARBA00022771"/>
    </source>
</evidence>
<evidence type="ECO:0000256" key="5">
    <source>
        <dbReference type="SAM" id="MobiDB-lite"/>
    </source>
</evidence>